<protein>
    <submittedName>
        <fullName evidence="2">Uncharacterized protein</fullName>
    </submittedName>
</protein>
<sequence length="110" mass="11808">MADSSLLFADLPGRIDDDELQRSLRVSDMPDLFLSQTEEAGAGGGGGAAPVLNKQSNSSPLGVMDSEVPIVLSDLEFPESIDEVLSYIDFATDDCLDFDMDELFSDMPAD</sequence>
<reference evidence="2" key="2">
    <citation type="submission" date="2008-12" db="EMBL/GenBank/DDBJ databases">
        <title>Improved gene annotation of the rice (Oryza sativa) genomes.</title>
        <authorList>
            <person name="Wang J."/>
            <person name="Li R."/>
            <person name="Fan W."/>
            <person name="Huang Q."/>
            <person name="Zhang J."/>
            <person name="Zhou Y."/>
            <person name="Hu Y."/>
            <person name="Zi S."/>
            <person name="Li J."/>
            <person name="Ni P."/>
            <person name="Zheng H."/>
            <person name="Zhang Y."/>
            <person name="Zhao M."/>
            <person name="Hao Q."/>
            <person name="McDermott J."/>
            <person name="Samudrala R."/>
            <person name="Kristiansen K."/>
            <person name="Wong G.K.-S."/>
        </authorList>
    </citation>
    <scope>NUCLEOTIDE SEQUENCE</scope>
</reference>
<proteinExistence type="predicted"/>
<dbReference type="EMBL" id="CM000140">
    <property type="protein sequence ID" value="EEE59425.1"/>
    <property type="molecule type" value="Genomic_DNA"/>
</dbReference>
<evidence type="ECO:0000256" key="1">
    <source>
        <dbReference type="SAM" id="MobiDB-lite"/>
    </source>
</evidence>
<dbReference type="Proteomes" id="UP000007752">
    <property type="component" value="Chromosome 3"/>
</dbReference>
<gene>
    <name evidence="2" type="ORF">OsJ_11586</name>
</gene>
<evidence type="ECO:0000313" key="2">
    <source>
        <dbReference type="EMBL" id="EEE59425.1"/>
    </source>
</evidence>
<feature type="region of interest" description="Disordered" evidence="1">
    <location>
        <begin position="35"/>
        <end position="61"/>
    </location>
</feature>
<accession>A0A8J8XID5</accession>
<name>A0A8J8XID5_ORYSJ</name>
<reference evidence="2" key="1">
    <citation type="journal article" date="2005" name="PLoS Biol.">
        <title>The genomes of Oryza sativa: a history of duplications.</title>
        <authorList>
            <person name="Yu J."/>
            <person name="Wang J."/>
            <person name="Lin W."/>
            <person name="Li S."/>
            <person name="Li H."/>
            <person name="Zhou J."/>
            <person name="Ni P."/>
            <person name="Dong W."/>
            <person name="Hu S."/>
            <person name="Zeng C."/>
            <person name="Zhang J."/>
            <person name="Zhang Y."/>
            <person name="Li R."/>
            <person name="Xu Z."/>
            <person name="Li S."/>
            <person name="Li X."/>
            <person name="Zheng H."/>
            <person name="Cong L."/>
            <person name="Lin L."/>
            <person name="Yin J."/>
            <person name="Geng J."/>
            <person name="Li G."/>
            <person name="Shi J."/>
            <person name="Liu J."/>
            <person name="Lv H."/>
            <person name="Li J."/>
            <person name="Wang J."/>
            <person name="Deng Y."/>
            <person name="Ran L."/>
            <person name="Shi X."/>
            <person name="Wang X."/>
            <person name="Wu Q."/>
            <person name="Li C."/>
            <person name="Ren X."/>
            <person name="Wang J."/>
            <person name="Wang X."/>
            <person name="Li D."/>
            <person name="Liu D."/>
            <person name="Zhang X."/>
            <person name="Ji Z."/>
            <person name="Zhao W."/>
            <person name="Sun Y."/>
            <person name="Zhang Z."/>
            <person name="Bao J."/>
            <person name="Han Y."/>
            <person name="Dong L."/>
            <person name="Ji J."/>
            <person name="Chen P."/>
            <person name="Wu S."/>
            <person name="Liu J."/>
            <person name="Xiao Y."/>
            <person name="Bu D."/>
            <person name="Tan J."/>
            <person name="Yang L."/>
            <person name="Ye C."/>
            <person name="Zhang J."/>
            <person name="Xu J."/>
            <person name="Zhou Y."/>
            <person name="Yu Y."/>
            <person name="Zhang B."/>
            <person name="Zhuang S."/>
            <person name="Wei H."/>
            <person name="Liu B."/>
            <person name="Lei M."/>
            <person name="Yu H."/>
            <person name="Li Y."/>
            <person name="Xu H."/>
            <person name="Wei S."/>
            <person name="He X."/>
            <person name="Fang L."/>
            <person name="Zhang Z."/>
            <person name="Zhang Y."/>
            <person name="Huang X."/>
            <person name="Su Z."/>
            <person name="Tong W."/>
            <person name="Li J."/>
            <person name="Tong Z."/>
            <person name="Li S."/>
            <person name="Ye J."/>
            <person name="Wang L."/>
            <person name="Fang L."/>
            <person name="Lei T."/>
            <person name="Chen C."/>
            <person name="Chen H."/>
            <person name="Xu Z."/>
            <person name="Li H."/>
            <person name="Huang H."/>
            <person name="Zhang F."/>
            <person name="Xu H."/>
            <person name="Li N."/>
            <person name="Zhao C."/>
            <person name="Li S."/>
            <person name="Dong L."/>
            <person name="Huang Y."/>
            <person name="Li L."/>
            <person name="Xi Y."/>
            <person name="Qi Q."/>
            <person name="Li W."/>
            <person name="Zhang B."/>
            <person name="Hu W."/>
            <person name="Zhang Y."/>
            <person name="Tian X."/>
            <person name="Jiao Y."/>
            <person name="Liang X."/>
            <person name="Jin J."/>
            <person name="Gao L."/>
            <person name="Zheng W."/>
            <person name="Hao B."/>
            <person name="Liu S."/>
            <person name="Wang W."/>
            <person name="Yuan L."/>
            <person name="Cao M."/>
            <person name="McDermott J."/>
            <person name="Samudrala R."/>
            <person name="Wang J."/>
            <person name="Wong G.K."/>
            <person name="Yang H."/>
        </authorList>
    </citation>
    <scope>NUCLEOTIDE SEQUENCE [LARGE SCALE GENOMIC DNA]</scope>
</reference>
<organism evidence="2">
    <name type="scientific">Oryza sativa subsp. japonica</name>
    <name type="common">Rice</name>
    <dbReference type="NCBI Taxonomy" id="39947"/>
    <lineage>
        <taxon>Eukaryota</taxon>
        <taxon>Viridiplantae</taxon>
        <taxon>Streptophyta</taxon>
        <taxon>Embryophyta</taxon>
        <taxon>Tracheophyta</taxon>
        <taxon>Spermatophyta</taxon>
        <taxon>Magnoliopsida</taxon>
        <taxon>Liliopsida</taxon>
        <taxon>Poales</taxon>
        <taxon>Poaceae</taxon>
        <taxon>BOP clade</taxon>
        <taxon>Oryzoideae</taxon>
        <taxon>Oryzeae</taxon>
        <taxon>Oryzinae</taxon>
        <taxon>Oryza</taxon>
        <taxon>Oryza sativa</taxon>
    </lineage>
</organism>
<dbReference type="AlphaFoldDB" id="A0A8J8XID5"/>